<accession>A0A183U0M2</accession>
<comment type="subcellular location">
    <subcellularLocation>
        <location evidence="1">Membrane</location>
        <topology evidence="1">Multi-pass membrane protein</topology>
    </subcellularLocation>
</comment>
<dbReference type="UniPathway" id="UPA00196"/>
<dbReference type="WBParaSite" id="TCNE_0000204201-mRNA-1">
    <property type="protein sequence ID" value="TCNE_0000204201-mRNA-1"/>
    <property type="gene ID" value="TCNE_0000204201"/>
</dbReference>
<sequence>MILSVNLSLAASICLVSRIKSDETAFTLLAISMTLFSYWPILRNELIVRYPLSPLLLVILLCPPTLVMLYYRSSAILAVLHLAFHLFVILMCPWILIKMQSFKSTIHGPWDEACPDERSA</sequence>
<evidence type="ECO:0000256" key="5">
    <source>
        <dbReference type="ARBA" id="ARBA00022692"/>
    </source>
</evidence>
<dbReference type="GO" id="GO:0000506">
    <property type="term" value="C:glycosylphosphatidylinositol-N-acetylglucosaminyltransferase (GPI-GnT) complex"/>
    <property type="evidence" value="ECO:0007669"/>
    <property type="project" value="TreeGrafter"/>
</dbReference>
<keyword evidence="4" id="KW-0337">GPI-anchor biosynthesis</keyword>
<name>A0A183U0M2_TOXCA</name>
<dbReference type="GO" id="GO:0006506">
    <property type="term" value="P:GPI anchor biosynthetic process"/>
    <property type="evidence" value="ECO:0007669"/>
    <property type="project" value="UniProtKB-UniPathway"/>
</dbReference>
<evidence type="ECO:0000256" key="4">
    <source>
        <dbReference type="ARBA" id="ARBA00022502"/>
    </source>
</evidence>
<protein>
    <submittedName>
        <fullName evidence="11">Phosphatidylinositol N-acetylglucosaminyltransferase subunit C</fullName>
    </submittedName>
</protein>
<keyword evidence="7 8" id="KW-0472">Membrane</keyword>
<dbReference type="PANTHER" id="PTHR12982">
    <property type="entry name" value="PHOSPHATIDYLINOSITOL GLYCAN, CLASS C"/>
    <property type="match status" value="1"/>
</dbReference>
<organism evidence="10 11">
    <name type="scientific">Toxocara canis</name>
    <name type="common">Canine roundworm</name>
    <dbReference type="NCBI Taxonomy" id="6265"/>
    <lineage>
        <taxon>Eukaryota</taxon>
        <taxon>Metazoa</taxon>
        <taxon>Ecdysozoa</taxon>
        <taxon>Nematoda</taxon>
        <taxon>Chromadorea</taxon>
        <taxon>Rhabditida</taxon>
        <taxon>Spirurina</taxon>
        <taxon>Ascaridomorpha</taxon>
        <taxon>Ascaridoidea</taxon>
        <taxon>Toxocaridae</taxon>
        <taxon>Toxocara</taxon>
    </lineage>
</organism>
<evidence type="ECO:0000256" key="7">
    <source>
        <dbReference type="ARBA" id="ARBA00023136"/>
    </source>
</evidence>
<evidence type="ECO:0000256" key="1">
    <source>
        <dbReference type="ARBA" id="ARBA00004141"/>
    </source>
</evidence>
<dbReference type="Pfam" id="PF06432">
    <property type="entry name" value="GPI2"/>
    <property type="match status" value="1"/>
</dbReference>
<comment type="pathway">
    <text evidence="2">Glycolipid biosynthesis; glycosylphosphatidylinositol-anchor biosynthesis.</text>
</comment>
<evidence type="ECO:0000256" key="6">
    <source>
        <dbReference type="ARBA" id="ARBA00022989"/>
    </source>
</evidence>
<reference evidence="9 10" key="2">
    <citation type="submission" date="2018-11" db="EMBL/GenBank/DDBJ databases">
        <authorList>
            <consortium name="Pathogen Informatics"/>
        </authorList>
    </citation>
    <scope>NUCLEOTIDE SEQUENCE [LARGE SCALE GENOMIC DNA]</scope>
</reference>
<proteinExistence type="inferred from homology"/>
<evidence type="ECO:0000256" key="3">
    <source>
        <dbReference type="ARBA" id="ARBA00008321"/>
    </source>
</evidence>
<comment type="similarity">
    <text evidence="3">Belongs to the PIGC family.</text>
</comment>
<dbReference type="Proteomes" id="UP000050794">
    <property type="component" value="Unassembled WGS sequence"/>
</dbReference>
<dbReference type="PANTHER" id="PTHR12982:SF0">
    <property type="entry name" value="PHOSPHATIDYLINOSITOL N-ACETYLGLUCOSAMINYLTRANSFERASE SUBUNIT C"/>
    <property type="match status" value="1"/>
</dbReference>
<evidence type="ECO:0000313" key="9">
    <source>
        <dbReference type="EMBL" id="VDM27330.1"/>
    </source>
</evidence>
<evidence type="ECO:0000313" key="11">
    <source>
        <dbReference type="WBParaSite" id="TCNE_0000204201-mRNA-1"/>
    </source>
</evidence>
<evidence type="ECO:0000256" key="8">
    <source>
        <dbReference type="SAM" id="Phobius"/>
    </source>
</evidence>
<evidence type="ECO:0000313" key="10">
    <source>
        <dbReference type="Proteomes" id="UP000050794"/>
    </source>
</evidence>
<feature type="transmembrane region" description="Helical" evidence="8">
    <location>
        <begin position="25"/>
        <end position="42"/>
    </location>
</feature>
<feature type="transmembrane region" description="Helical" evidence="8">
    <location>
        <begin position="77"/>
        <end position="97"/>
    </location>
</feature>
<dbReference type="InterPro" id="IPR009450">
    <property type="entry name" value="Plno_GlcNAc_GPI2"/>
</dbReference>
<gene>
    <name evidence="9" type="ORF">TCNE_LOCUS2042</name>
</gene>
<feature type="transmembrane region" description="Helical" evidence="8">
    <location>
        <begin position="54"/>
        <end position="71"/>
    </location>
</feature>
<keyword evidence="6 8" id="KW-1133">Transmembrane helix</keyword>
<evidence type="ECO:0000256" key="2">
    <source>
        <dbReference type="ARBA" id="ARBA00004687"/>
    </source>
</evidence>
<dbReference type="EMBL" id="UYWY01001849">
    <property type="protein sequence ID" value="VDM27330.1"/>
    <property type="molecule type" value="Genomic_DNA"/>
</dbReference>
<keyword evidence="5 8" id="KW-0812">Transmembrane</keyword>
<dbReference type="AlphaFoldDB" id="A0A183U0M2"/>
<keyword evidence="10" id="KW-1185">Reference proteome</keyword>
<reference evidence="11" key="1">
    <citation type="submission" date="2016-06" db="UniProtKB">
        <authorList>
            <consortium name="WormBaseParasite"/>
        </authorList>
    </citation>
    <scope>IDENTIFICATION</scope>
</reference>